<evidence type="ECO:0000256" key="1">
    <source>
        <dbReference type="ARBA" id="ARBA00001954"/>
    </source>
</evidence>
<protein>
    <submittedName>
        <fullName evidence="5">TauD/TfdA family dioxygenase</fullName>
    </submittedName>
</protein>
<gene>
    <name evidence="5" type="ORF">ACG0Z6_16415</name>
</gene>
<dbReference type="PANTHER" id="PTHR10696:SF56">
    <property type="entry name" value="TAUD_TFDA-LIKE DOMAIN-CONTAINING PROTEIN"/>
    <property type="match status" value="1"/>
</dbReference>
<dbReference type="InterPro" id="IPR042098">
    <property type="entry name" value="TauD-like_sf"/>
</dbReference>
<dbReference type="InterPro" id="IPR003819">
    <property type="entry name" value="TauD/TfdA-like"/>
</dbReference>
<reference evidence="5 6" key="1">
    <citation type="submission" date="2024-08" db="EMBL/GenBank/DDBJ databases">
        <authorList>
            <person name="Lu H."/>
        </authorList>
    </citation>
    <scope>NUCLEOTIDE SEQUENCE [LARGE SCALE GENOMIC DNA]</scope>
    <source>
        <strain evidence="5 6">BYS180W</strain>
    </source>
</reference>
<evidence type="ECO:0000313" key="5">
    <source>
        <dbReference type="EMBL" id="MFG6449811.1"/>
    </source>
</evidence>
<dbReference type="SUPFAM" id="SSF51197">
    <property type="entry name" value="Clavaminate synthase-like"/>
    <property type="match status" value="1"/>
</dbReference>
<dbReference type="GO" id="GO:0051213">
    <property type="term" value="F:dioxygenase activity"/>
    <property type="evidence" value="ECO:0007669"/>
    <property type="project" value="UniProtKB-KW"/>
</dbReference>
<keyword evidence="3" id="KW-0045">Antibiotic biosynthesis</keyword>
<name>A0ABW7FZS7_9BURK</name>
<organism evidence="5 6">
    <name type="scientific">Roseateles rivi</name>
    <dbReference type="NCBI Taxonomy" id="3299028"/>
    <lineage>
        <taxon>Bacteria</taxon>
        <taxon>Pseudomonadati</taxon>
        <taxon>Pseudomonadota</taxon>
        <taxon>Betaproteobacteria</taxon>
        <taxon>Burkholderiales</taxon>
        <taxon>Sphaerotilaceae</taxon>
        <taxon>Roseateles</taxon>
    </lineage>
</organism>
<keyword evidence="5" id="KW-0223">Dioxygenase</keyword>
<evidence type="ECO:0000259" key="4">
    <source>
        <dbReference type="Pfam" id="PF02668"/>
    </source>
</evidence>
<evidence type="ECO:0000313" key="6">
    <source>
        <dbReference type="Proteomes" id="UP001606099"/>
    </source>
</evidence>
<feature type="domain" description="TauD/TfdA-like" evidence="4">
    <location>
        <begin position="47"/>
        <end position="339"/>
    </location>
</feature>
<comment type="cofactor">
    <cofactor evidence="1">
        <name>Fe(2+)</name>
        <dbReference type="ChEBI" id="CHEBI:29033"/>
    </cofactor>
</comment>
<dbReference type="Proteomes" id="UP001606099">
    <property type="component" value="Unassembled WGS sequence"/>
</dbReference>
<keyword evidence="2" id="KW-0560">Oxidoreductase</keyword>
<dbReference type="Pfam" id="PF02668">
    <property type="entry name" value="TauD"/>
    <property type="match status" value="1"/>
</dbReference>
<accession>A0ABW7FZS7</accession>
<dbReference type="RefSeq" id="WP_394463406.1">
    <property type="nucleotide sequence ID" value="NZ_JBIGHZ010000007.1"/>
</dbReference>
<dbReference type="Gene3D" id="3.60.130.10">
    <property type="entry name" value="Clavaminate synthase-like"/>
    <property type="match status" value="1"/>
</dbReference>
<keyword evidence="6" id="KW-1185">Reference proteome</keyword>
<evidence type="ECO:0000256" key="3">
    <source>
        <dbReference type="ARBA" id="ARBA00023194"/>
    </source>
</evidence>
<dbReference type="EMBL" id="JBIGHZ010000007">
    <property type="protein sequence ID" value="MFG6449811.1"/>
    <property type="molecule type" value="Genomic_DNA"/>
</dbReference>
<dbReference type="InterPro" id="IPR050411">
    <property type="entry name" value="AlphaKG_dependent_hydroxylases"/>
</dbReference>
<dbReference type="PANTHER" id="PTHR10696">
    <property type="entry name" value="GAMMA-BUTYROBETAINE HYDROXYLASE-RELATED"/>
    <property type="match status" value="1"/>
</dbReference>
<sequence>MSNPMAPMARPTIGTARRRSAAIESGSLVRWQAMFDGQELPVVCEPNVAGVRLPEWAREHRKEIGRRLLDHGAILFRGFSVANAEEFNRCIDGVSAGALEYKFRASPRTQIQQDLNVYTSTDYPAEESIFPHNEHSYSPVFPLHLFLYCDLPAQTGGETPIGSTRALARRIRPEVREAFARKGIMYVRNYGDGFGLPWQTVFQTSDRATVEAYCNSIGIAAEWKSGDRLRTRQIGAALMRHPTTGEALWFNHGTFFHELTLPPTVRTQLRSEYAPEDLPQNTFYGDGSSIEPDYVEHLQSCYREVMVGFPWQKGDVLMLDNMLALHGRGPFTGPRRVMVAMAQACRGVDLALKETA</sequence>
<comment type="caution">
    <text evidence="5">The sequence shown here is derived from an EMBL/GenBank/DDBJ whole genome shotgun (WGS) entry which is preliminary data.</text>
</comment>
<evidence type="ECO:0000256" key="2">
    <source>
        <dbReference type="ARBA" id="ARBA00023002"/>
    </source>
</evidence>
<proteinExistence type="predicted"/>